<reference evidence="3" key="1">
    <citation type="journal article" date="2011" name="Proc. Natl. Acad. Sci. U.S.A.">
        <title>Obligate biotrophy features unraveled by the genomic analysis of rust fungi.</title>
        <authorList>
            <person name="Duplessis S."/>
            <person name="Cuomo C.A."/>
            <person name="Lin Y.-C."/>
            <person name="Aerts A."/>
            <person name="Tisserant E."/>
            <person name="Veneault-Fourrey C."/>
            <person name="Joly D.L."/>
            <person name="Hacquard S."/>
            <person name="Amselem J."/>
            <person name="Cantarel B.L."/>
            <person name="Chiu R."/>
            <person name="Coutinho P.M."/>
            <person name="Feau N."/>
            <person name="Field M."/>
            <person name="Frey P."/>
            <person name="Gelhaye E."/>
            <person name="Goldberg J."/>
            <person name="Grabherr M.G."/>
            <person name="Kodira C.D."/>
            <person name="Kohler A."/>
            <person name="Kuees U."/>
            <person name="Lindquist E.A."/>
            <person name="Lucas S.M."/>
            <person name="Mago R."/>
            <person name="Mauceli E."/>
            <person name="Morin E."/>
            <person name="Murat C."/>
            <person name="Pangilinan J.L."/>
            <person name="Park R."/>
            <person name="Pearson M."/>
            <person name="Quesneville H."/>
            <person name="Rouhier N."/>
            <person name="Sakthikumar S."/>
            <person name="Salamov A.A."/>
            <person name="Schmutz J."/>
            <person name="Selles B."/>
            <person name="Shapiro H."/>
            <person name="Tanguay P."/>
            <person name="Tuskan G.A."/>
            <person name="Henrissat B."/>
            <person name="Van de Peer Y."/>
            <person name="Rouze P."/>
            <person name="Ellis J.G."/>
            <person name="Dodds P.N."/>
            <person name="Schein J.E."/>
            <person name="Zhong S."/>
            <person name="Hamelin R.C."/>
            <person name="Grigoriev I.V."/>
            <person name="Szabo L.J."/>
            <person name="Martin F."/>
        </authorList>
    </citation>
    <scope>NUCLEOTIDE SEQUENCE [LARGE SCALE GENOMIC DNA]</scope>
    <source>
        <strain evidence="3">98AG31 / pathotype 3-4-7</strain>
    </source>
</reference>
<protein>
    <submittedName>
        <fullName evidence="2">Uncharacterized protein</fullName>
    </submittedName>
</protein>
<feature type="region of interest" description="Disordered" evidence="1">
    <location>
        <begin position="1"/>
        <end position="31"/>
    </location>
</feature>
<dbReference type="RefSeq" id="XP_007413942.1">
    <property type="nucleotide sequence ID" value="XM_007413880.1"/>
</dbReference>
<name>F4RXW0_MELLP</name>
<accession>F4RXW0</accession>
<evidence type="ECO:0000313" key="3">
    <source>
        <dbReference type="Proteomes" id="UP000001072"/>
    </source>
</evidence>
<dbReference type="HOGENOM" id="CLU_1195101_0_0_1"/>
<dbReference type="KEGG" id="mlr:MELLADRAFT_90708"/>
<dbReference type="GeneID" id="18935657"/>
<dbReference type="Proteomes" id="UP000001072">
    <property type="component" value="Unassembled WGS sequence"/>
</dbReference>
<proteinExistence type="predicted"/>
<evidence type="ECO:0000313" key="2">
    <source>
        <dbReference type="EMBL" id="EGG02829.1"/>
    </source>
</evidence>
<evidence type="ECO:0000256" key="1">
    <source>
        <dbReference type="SAM" id="MobiDB-lite"/>
    </source>
</evidence>
<organism evidence="3">
    <name type="scientific">Melampsora larici-populina (strain 98AG31 / pathotype 3-4-7)</name>
    <name type="common">Poplar leaf rust fungus</name>
    <dbReference type="NCBI Taxonomy" id="747676"/>
    <lineage>
        <taxon>Eukaryota</taxon>
        <taxon>Fungi</taxon>
        <taxon>Dikarya</taxon>
        <taxon>Basidiomycota</taxon>
        <taxon>Pucciniomycotina</taxon>
        <taxon>Pucciniomycetes</taxon>
        <taxon>Pucciniales</taxon>
        <taxon>Melampsoraceae</taxon>
        <taxon>Melampsora</taxon>
    </lineage>
</organism>
<dbReference type="InParanoid" id="F4RXW0"/>
<sequence>MYRQGKPLVPQHLREPTRSSIPPPAPLPSMPNPINSLDRYRKVPVSVPLIRKSSAFKSRSKKSIQLFTKFGKPNLARTASCKHTYRPTIKGRIVLVTDLSNLPKPIPSTSRVSFTKVKVLKDKVKQKSKTREDAASTAVTLTAGTSTVVAASDAASTDVLPSAVASPDILSDDAASDALAHQILTSWVQEAYTMVFGP</sequence>
<dbReference type="AlphaFoldDB" id="F4RXW0"/>
<feature type="compositionally biased region" description="Pro residues" evidence="1">
    <location>
        <begin position="21"/>
        <end position="31"/>
    </location>
</feature>
<dbReference type="VEuPathDB" id="FungiDB:MELLADRAFT_90708"/>
<gene>
    <name evidence="2" type="ORF">MELLADRAFT_90708</name>
</gene>
<keyword evidence="3" id="KW-1185">Reference proteome</keyword>
<dbReference type="EMBL" id="GL883128">
    <property type="protein sequence ID" value="EGG02829.1"/>
    <property type="molecule type" value="Genomic_DNA"/>
</dbReference>